<feature type="compositionally biased region" description="Polar residues" evidence="1">
    <location>
        <begin position="1"/>
        <end position="10"/>
    </location>
</feature>
<evidence type="ECO:0000256" key="1">
    <source>
        <dbReference type="SAM" id="MobiDB-lite"/>
    </source>
</evidence>
<accession>A0A9W8S8M5</accession>
<dbReference type="EMBL" id="JAOQAZ010000004">
    <property type="protein sequence ID" value="KAJ4267011.1"/>
    <property type="molecule type" value="Genomic_DNA"/>
</dbReference>
<proteinExistence type="predicted"/>
<feature type="region of interest" description="Disordered" evidence="1">
    <location>
        <begin position="1"/>
        <end position="44"/>
    </location>
</feature>
<reference evidence="2" key="1">
    <citation type="submission" date="2022-09" db="EMBL/GenBank/DDBJ databases">
        <title>Fusarium specimens isolated from Avocado Roots.</title>
        <authorList>
            <person name="Stajich J."/>
            <person name="Roper C."/>
            <person name="Heimlech-Rivalta G."/>
        </authorList>
    </citation>
    <scope>NUCLEOTIDE SEQUENCE</scope>
    <source>
        <strain evidence="2">CF00136</strain>
    </source>
</reference>
<evidence type="ECO:0000313" key="2">
    <source>
        <dbReference type="EMBL" id="KAJ4267011.1"/>
    </source>
</evidence>
<comment type="caution">
    <text evidence="2">The sequence shown here is derived from an EMBL/GenBank/DDBJ whole genome shotgun (WGS) entry which is preliminary data.</text>
</comment>
<dbReference type="OrthoDB" id="6486656at2759"/>
<evidence type="ECO:0000313" key="3">
    <source>
        <dbReference type="Proteomes" id="UP001152049"/>
    </source>
</evidence>
<sequence>MSTKPLVKTTTLKRSRAQTDDQDDNDVGNKGSPETPVLRSDSHMDEECWQESLYSYSLHDNKTPRDVTWIDPRADSKLQDALKFLPPKAQLGKPYMVVHLLGLGVSFALRCSH</sequence>
<keyword evidence="3" id="KW-1185">Reference proteome</keyword>
<gene>
    <name evidence="2" type="ORF">NW762_003109</name>
</gene>
<protein>
    <submittedName>
        <fullName evidence="2">Uncharacterized protein</fullName>
    </submittedName>
</protein>
<dbReference type="AlphaFoldDB" id="A0A9W8S8M5"/>
<organism evidence="2 3">
    <name type="scientific">Fusarium torreyae</name>
    <dbReference type="NCBI Taxonomy" id="1237075"/>
    <lineage>
        <taxon>Eukaryota</taxon>
        <taxon>Fungi</taxon>
        <taxon>Dikarya</taxon>
        <taxon>Ascomycota</taxon>
        <taxon>Pezizomycotina</taxon>
        <taxon>Sordariomycetes</taxon>
        <taxon>Hypocreomycetidae</taxon>
        <taxon>Hypocreales</taxon>
        <taxon>Nectriaceae</taxon>
        <taxon>Fusarium</taxon>
    </lineage>
</organism>
<dbReference type="Proteomes" id="UP001152049">
    <property type="component" value="Unassembled WGS sequence"/>
</dbReference>
<name>A0A9W8S8M5_9HYPO</name>